<evidence type="ECO:0000313" key="10">
    <source>
        <dbReference type="EMBL" id="KAK7251609.1"/>
    </source>
</evidence>
<dbReference type="Pfam" id="PF08246">
    <property type="entry name" value="Inhibitor_I29"/>
    <property type="match status" value="1"/>
</dbReference>
<dbReference type="CDD" id="cd02248">
    <property type="entry name" value="Peptidase_C1A"/>
    <property type="match status" value="1"/>
</dbReference>
<evidence type="ECO:0000256" key="2">
    <source>
        <dbReference type="ARBA" id="ARBA00022670"/>
    </source>
</evidence>
<dbReference type="InterPro" id="IPR038765">
    <property type="entry name" value="Papain-like_cys_pep_sf"/>
</dbReference>
<evidence type="ECO:0000259" key="8">
    <source>
        <dbReference type="SMART" id="SM00645"/>
    </source>
</evidence>
<dbReference type="PROSITE" id="PS00139">
    <property type="entry name" value="THIOL_PROTEASE_CYS"/>
    <property type="match status" value="1"/>
</dbReference>
<keyword evidence="4" id="KW-0788">Thiol protease</keyword>
<comment type="caution">
    <text evidence="10">The sequence shown here is derived from an EMBL/GenBank/DDBJ whole genome shotgun (WGS) entry which is preliminary data.</text>
</comment>
<dbReference type="PANTHER" id="PTHR12411">
    <property type="entry name" value="CYSTEINE PROTEASE FAMILY C1-RELATED"/>
    <property type="match status" value="1"/>
</dbReference>
<reference evidence="10 11" key="1">
    <citation type="submission" date="2024-01" db="EMBL/GenBank/DDBJ databases">
        <title>The genomes of 5 underutilized Papilionoideae crops provide insights into root nodulation and disease resistanc.</title>
        <authorList>
            <person name="Yuan L."/>
        </authorList>
    </citation>
    <scope>NUCLEOTIDE SEQUENCE [LARGE SCALE GENOMIC DNA]</scope>
    <source>
        <strain evidence="10">ZHUSHIDOU_FW_LH</strain>
        <tissue evidence="10">Leaf</tissue>
    </source>
</reference>
<comment type="similarity">
    <text evidence="1">Belongs to the peptidase C1 family.</text>
</comment>
<evidence type="ECO:0000256" key="4">
    <source>
        <dbReference type="ARBA" id="ARBA00022807"/>
    </source>
</evidence>
<dbReference type="PROSITE" id="PS00640">
    <property type="entry name" value="THIOL_PROTEASE_ASN"/>
    <property type="match status" value="1"/>
</dbReference>
<feature type="signal peptide" evidence="7">
    <location>
        <begin position="1"/>
        <end position="27"/>
    </location>
</feature>
<protein>
    <submittedName>
        <fullName evidence="10">Uncharacterized protein</fullName>
    </submittedName>
</protein>
<dbReference type="GO" id="GO:0006508">
    <property type="term" value="P:proteolysis"/>
    <property type="evidence" value="ECO:0007669"/>
    <property type="project" value="UniProtKB-KW"/>
</dbReference>
<dbReference type="SUPFAM" id="SSF54001">
    <property type="entry name" value="Cysteine proteinases"/>
    <property type="match status" value="1"/>
</dbReference>
<dbReference type="Gene3D" id="3.90.70.10">
    <property type="entry name" value="Cysteine proteinases"/>
    <property type="match status" value="2"/>
</dbReference>
<dbReference type="Pfam" id="PF00112">
    <property type="entry name" value="Peptidase_C1"/>
    <property type="match status" value="1"/>
</dbReference>
<dbReference type="InterPro" id="IPR013128">
    <property type="entry name" value="Peptidase_C1A"/>
</dbReference>
<keyword evidence="11" id="KW-1185">Reference proteome</keyword>
<keyword evidence="2" id="KW-0645">Protease</keyword>
<accession>A0AAN9EC30</accession>
<keyword evidence="5" id="KW-1015">Disulfide bond</keyword>
<evidence type="ECO:0000256" key="1">
    <source>
        <dbReference type="ARBA" id="ARBA00008455"/>
    </source>
</evidence>
<dbReference type="SMART" id="SM00645">
    <property type="entry name" value="Pept_C1"/>
    <property type="match status" value="1"/>
</dbReference>
<dbReference type="InterPro" id="IPR039417">
    <property type="entry name" value="Peptidase_C1A_papain-like"/>
</dbReference>
<organism evidence="10 11">
    <name type="scientific">Crotalaria pallida</name>
    <name type="common">Smooth rattlebox</name>
    <name type="synonym">Crotalaria striata</name>
    <dbReference type="NCBI Taxonomy" id="3830"/>
    <lineage>
        <taxon>Eukaryota</taxon>
        <taxon>Viridiplantae</taxon>
        <taxon>Streptophyta</taxon>
        <taxon>Embryophyta</taxon>
        <taxon>Tracheophyta</taxon>
        <taxon>Spermatophyta</taxon>
        <taxon>Magnoliopsida</taxon>
        <taxon>eudicotyledons</taxon>
        <taxon>Gunneridae</taxon>
        <taxon>Pentapetalae</taxon>
        <taxon>rosids</taxon>
        <taxon>fabids</taxon>
        <taxon>Fabales</taxon>
        <taxon>Fabaceae</taxon>
        <taxon>Papilionoideae</taxon>
        <taxon>50 kb inversion clade</taxon>
        <taxon>genistoids sensu lato</taxon>
        <taxon>core genistoids</taxon>
        <taxon>Crotalarieae</taxon>
        <taxon>Crotalaria</taxon>
    </lineage>
</organism>
<name>A0AAN9EC30_CROPI</name>
<dbReference type="GO" id="GO:0008234">
    <property type="term" value="F:cysteine-type peptidase activity"/>
    <property type="evidence" value="ECO:0007669"/>
    <property type="project" value="UniProtKB-KW"/>
</dbReference>
<feature type="domain" description="Cathepsin propeptide inhibitor" evidence="9">
    <location>
        <begin position="39"/>
        <end position="96"/>
    </location>
</feature>
<dbReference type="InterPro" id="IPR000169">
    <property type="entry name" value="Pept_cys_AS"/>
</dbReference>
<evidence type="ECO:0000256" key="7">
    <source>
        <dbReference type="SAM" id="SignalP"/>
    </source>
</evidence>
<dbReference type="InterPro" id="IPR013201">
    <property type="entry name" value="Prot_inhib_I29"/>
</dbReference>
<feature type="chain" id="PRO_5042958415" evidence="7">
    <location>
        <begin position="28"/>
        <end position="299"/>
    </location>
</feature>
<dbReference type="SMART" id="SM00848">
    <property type="entry name" value="Inhibitor_I29"/>
    <property type="match status" value="1"/>
</dbReference>
<keyword evidence="6" id="KW-0325">Glycoprotein</keyword>
<dbReference type="InterPro" id="IPR000668">
    <property type="entry name" value="Peptidase_C1A_C"/>
</dbReference>
<feature type="domain" description="Peptidase C1A papain C-terminal" evidence="8">
    <location>
        <begin position="125"/>
        <end position="298"/>
    </location>
</feature>
<dbReference type="FunFam" id="3.90.70.10:FF:000515">
    <property type="entry name" value="Uncharacterized protein"/>
    <property type="match status" value="1"/>
</dbReference>
<gene>
    <name evidence="10" type="ORF">RIF29_34953</name>
</gene>
<evidence type="ECO:0000256" key="6">
    <source>
        <dbReference type="ARBA" id="ARBA00023180"/>
    </source>
</evidence>
<dbReference type="AlphaFoldDB" id="A0AAN9EC30"/>
<evidence type="ECO:0000313" key="11">
    <source>
        <dbReference type="Proteomes" id="UP001372338"/>
    </source>
</evidence>
<evidence type="ECO:0000256" key="3">
    <source>
        <dbReference type="ARBA" id="ARBA00022801"/>
    </source>
</evidence>
<dbReference type="InterPro" id="IPR025661">
    <property type="entry name" value="Pept_asp_AS"/>
</dbReference>
<keyword evidence="3" id="KW-0378">Hydrolase</keyword>
<dbReference type="EMBL" id="JAYWIO010000007">
    <property type="protein sequence ID" value="KAK7251609.1"/>
    <property type="molecule type" value="Genomic_DNA"/>
</dbReference>
<dbReference type="PRINTS" id="PR00705">
    <property type="entry name" value="PAPAIN"/>
</dbReference>
<evidence type="ECO:0000259" key="9">
    <source>
        <dbReference type="SMART" id="SM00848"/>
    </source>
</evidence>
<proteinExistence type="inferred from homology"/>
<keyword evidence="7" id="KW-0732">Signal</keyword>
<dbReference type="Proteomes" id="UP001372338">
    <property type="component" value="Unassembled WGS sequence"/>
</dbReference>
<sequence>MLARNHLVHISLALIFCLGFLAFQVTCRTLQDASMYERYEQWMANYDKVYKDAHEREKHFNIFKENVNYIESFNNAGHKPYKLGINQFADLTNEEFTASRNRFKGHMCSSIIKTTTFKYKNVTTFPSAVDWRQKGVVTPVKDQGQCGCCWAFSAVAAMEGIHKISTGKLISLTEQELVDCDTNGVDQGCEGGLMDDAFKFIIKNHGLNTEAQFPYKGVDGTCSANEAANHAATIMGYEDLDHDVTVVGYGLSADGTKYWLVKNSWGTVWGEEGYIRMQKDVDANEGISGIAMQASYPTA</sequence>
<evidence type="ECO:0000256" key="5">
    <source>
        <dbReference type="ARBA" id="ARBA00023157"/>
    </source>
</evidence>